<proteinExistence type="predicted"/>
<dbReference type="InterPro" id="IPR012495">
    <property type="entry name" value="TadE-like_dom"/>
</dbReference>
<dbReference type="Proteomes" id="UP000282971">
    <property type="component" value="Unassembled WGS sequence"/>
</dbReference>
<accession>A0A437M619</accession>
<feature type="domain" description="TadE-like" evidence="2">
    <location>
        <begin position="11"/>
        <end position="53"/>
    </location>
</feature>
<dbReference type="AlphaFoldDB" id="A0A437M619"/>
<feature type="transmembrane region" description="Helical" evidence="1">
    <location>
        <begin position="12"/>
        <end position="31"/>
    </location>
</feature>
<name>A0A437M619_9SPHN</name>
<keyword evidence="1" id="KW-0472">Membrane</keyword>
<keyword evidence="1" id="KW-1133">Transmembrane helix</keyword>
<dbReference type="EMBL" id="SACN01000001">
    <property type="protein sequence ID" value="RVT93171.1"/>
    <property type="molecule type" value="Genomic_DNA"/>
</dbReference>
<organism evidence="3 4">
    <name type="scientific">Sphingomonas crocodyli</name>
    <dbReference type="NCBI Taxonomy" id="1979270"/>
    <lineage>
        <taxon>Bacteria</taxon>
        <taxon>Pseudomonadati</taxon>
        <taxon>Pseudomonadota</taxon>
        <taxon>Alphaproteobacteria</taxon>
        <taxon>Sphingomonadales</taxon>
        <taxon>Sphingomonadaceae</taxon>
        <taxon>Sphingomonas</taxon>
    </lineage>
</organism>
<gene>
    <name evidence="3" type="ORF">EOD43_04590</name>
</gene>
<evidence type="ECO:0000259" key="2">
    <source>
        <dbReference type="Pfam" id="PF07811"/>
    </source>
</evidence>
<keyword evidence="1" id="KW-0812">Transmembrane</keyword>
<sequence length="193" mass="20631">MIRRISGDLRGAAAIEFALVVPFLLLLIMGLCELAYQGYIQSILTGAVEKAGRDSTIQGADIDTIDDQVLTQVQQAAPRAVFSTGFPSRKSYTTFGNIQPEPFTDLNGDGVRQIGECYTDINNNKAWDADPGSTGAGGASDSVVYTVTISYPRLFPLAAWMGWTGPQVLTATTTLKNQPYGTQVITAPTTVCT</sequence>
<evidence type="ECO:0000313" key="3">
    <source>
        <dbReference type="EMBL" id="RVT93171.1"/>
    </source>
</evidence>
<evidence type="ECO:0000256" key="1">
    <source>
        <dbReference type="SAM" id="Phobius"/>
    </source>
</evidence>
<dbReference type="OrthoDB" id="7306064at2"/>
<comment type="caution">
    <text evidence="3">The sequence shown here is derived from an EMBL/GenBank/DDBJ whole genome shotgun (WGS) entry which is preliminary data.</text>
</comment>
<dbReference type="Pfam" id="PF07811">
    <property type="entry name" value="TadE"/>
    <property type="match status" value="1"/>
</dbReference>
<keyword evidence="4" id="KW-1185">Reference proteome</keyword>
<protein>
    <submittedName>
        <fullName evidence="3">Pilus assembly protein</fullName>
    </submittedName>
</protein>
<reference evidence="3 4" key="1">
    <citation type="submission" date="2019-01" db="EMBL/GenBank/DDBJ databases">
        <authorList>
            <person name="Chen W.-M."/>
        </authorList>
    </citation>
    <scope>NUCLEOTIDE SEQUENCE [LARGE SCALE GENOMIC DNA]</scope>
    <source>
        <strain evidence="3 4">CCP-7</strain>
    </source>
</reference>
<evidence type="ECO:0000313" key="4">
    <source>
        <dbReference type="Proteomes" id="UP000282971"/>
    </source>
</evidence>
<dbReference type="RefSeq" id="WP_127741508.1">
    <property type="nucleotide sequence ID" value="NZ_SACN01000001.1"/>
</dbReference>